<dbReference type="OrthoDB" id="196858at2759"/>
<dbReference type="InterPro" id="IPR020472">
    <property type="entry name" value="WD40_PAC1"/>
</dbReference>
<protein>
    <submittedName>
        <fullName evidence="4">WD-40 repeat protein</fullName>
    </submittedName>
</protein>
<keyword evidence="1 3" id="KW-0853">WD repeat</keyword>
<organism evidence="4 5">
    <name type="scientific">Reticulomyxa filosa</name>
    <dbReference type="NCBI Taxonomy" id="46433"/>
    <lineage>
        <taxon>Eukaryota</taxon>
        <taxon>Sar</taxon>
        <taxon>Rhizaria</taxon>
        <taxon>Retaria</taxon>
        <taxon>Foraminifera</taxon>
        <taxon>Monothalamids</taxon>
        <taxon>Reticulomyxidae</taxon>
        <taxon>Reticulomyxa</taxon>
    </lineage>
</organism>
<dbReference type="AlphaFoldDB" id="X6N838"/>
<proteinExistence type="predicted"/>
<sequence length="340" mass="38114">MISFTVYYNACTVQSSSEAEYNFHFNNLFRTLSSEHCDGLYCEKDKLYGGMNTDSTAIQQNDKISLAEKEIDSILKTWVRFFSIDIGWINEFNKIIVRYAKYFKLLKFFLGHTDCVNSVQFSSDGSKIVSSSDDKTIRIYFEDTWIGSMMHNFSPDSSKIVLSSMDNTIRLWDTLGEELKNLEGHSSLVTDVQFSPDGQTIVSSSNDSIVIVWDVKSGERLCQLLGHSDIVSKAQFSPDGRYVVSCSHDKTIKIWSVASGKELKQLEGHSDLVNDVQYLPNGQIIVSCSWDGTIRFWDVKSSQEIQNLEGHTGCVTGVDVSPDGGIIGSSSYDHKIGLWG</sequence>
<feature type="repeat" description="WD" evidence="3">
    <location>
        <begin position="182"/>
        <end position="223"/>
    </location>
</feature>
<evidence type="ECO:0000256" key="3">
    <source>
        <dbReference type="PROSITE-ProRule" id="PRU00221"/>
    </source>
</evidence>
<keyword evidence="2" id="KW-0677">Repeat</keyword>
<feature type="repeat" description="WD" evidence="3">
    <location>
        <begin position="153"/>
        <end position="173"/>
    </location>
</feature>
<feature type="repeat" description="WD" evidence="3">
    <location>
        <begin position="109"/>
        <end position="140"/>
    </location>
</feature>
<dbReference type="PROSITE" id="PS50082">
    <property type="entry name" value="WD_REPEATS_2"/>
    <property type="match status" value="6"/>
</dbReference>
<dbReference type="InterPro" id="IPR019775">
    <property type="entry name" value="WD40_repeat_CS"/>
</dbReference>
<feature type="repeat" description="WD" evidence="3">
    <location>
        <begin position="266"/>
        <end position="307"/>
    </location>
</feature>
<reference evidence="4 5" key="1">
    <citation type="journal article" date="2013" name="Curr. Biol.">
        <title>The Genome of the Foraminiferan Reticulomyxa filosa.</title>
        <authorList>
            <person name="Glockner G."/>
            <person name="Hulsmann N."/>
            <person name="Schleicher M."/>
            <person name="Noegel A.A."/>
            <person name="Eichinger L."/>
            <person name="Gallinger C."/>
            <person name="Pawlowski J."/>
            <person name="Sierra R."/>
            <person name="Euteneuer U."/>
            <person name="Pillet L."/>
            <person name="Moustafa A."/>
            <person name="Platzer M."/>
            <person name="Groth M."/>
            <person name="Szafranski K."/>
            <person name="Schliwa M."/>
        </authorList>
    </citation>
    <scope>NUCLEOTIDE SEQUENCE [LARGE SCALE GENOMIC DNA]</scope>
</reference>
<dbReference type="PRINTS" id="PR00320">
    <property type="entry name" value="GPROTEINBRPT"/>
</dbReference>
<evidence type="ECO:0000313" key="5">
    <source>
        <dbReference type="Proteomes" id="UP000023152"/>
    </source>
</evidence>
<dbReference type="SUPFAM" id="SSF50978">
    <property type="entry name" value="WD40 repeat-like"/>
    <property type="match status" value="1"/>
</dbReference>
<name>X6N838_RETFI</name>
<evidence type="ECO:0000313" key="4">
    <source>
        <dbReference type="EMBL" id="ETO21894.1"/>
    </source>
</evidence>
<dbReference type="InterPro" id="IPR036322">
    <property type="entry name" value="WD40_repeat_dom_sf"/>
</dbReference>
<feature type="repeat" description="WD" evidence="3">
    <location>
        <begin position="224"/>
        <end position="265"/>
    </location>
</feature>
<dbReference type="PANTHER" id="PTHR19879:SF9">
    <property type="entry name" value="TRANSCRIPTION INITIATION FACTOR TFIID SUBUNIT 5"/>
    <property type="match status" value="1"/>
</dbReference>
<evidence type="ECO:0000256" key="1">
    <source>
        <dbReference type="ARBA" id="ARBA00022574"/>
    </source>
</evidence>
<keyword evidence="5" id="KW-1185">Reference proteome</keyword>
<dbReference type="PANTHER" id="PTHR19879">
    <property type="entry name" value="TRANSCRIPTION INITIATION FACTOR TFIID"/>
    <property type="match status" value="1"/>
</dbReference>
<dbReference type="PROSITE" id="PS50294">
    <property type="entry name" value="WD_REPEATS_REGION"/>
    <property type="match status" value="5"/>
</dbReference>
<dbReference type="SMART" id="SM00320">
    <property type="entry name" value="WD40"/>
    <property type="match status" value="6"/>
</dbReference>
<gene>
    <name evidence="4" type="ORF">RFI_15310</name>
</gene>
<dbReference type="Pfam" id="PF00400">
    <property type="entry name" value="WD40"/>
    <property type="match status" value="6"/>
</dbReference>
<evidence type="ECO:0000256" key="2">
    <source>
        <dbReference type="ARBA" id="ARBA00022737"/>
    </source>
</evidence>
<dbReference type="EMBL" id="ASPP01011209">
    <property type="protein sequence ID" value="ETO21894.1"/>
    <property type="molecule type" value="Genomic_DNA"/>
</dbReference>
<dbReference type="Gene3D" id="2.130.10.10">
    <property type="entry name" value="YVTN repeat-like/Quinoprotein amine dehydrogenase"/>
    <property type="match status" value="3"/>
</dbReference>
<dbReference type="CDD" id="cd00200">
    <property type="entry name" value="WD40"/>
    <property type="match status" value="1"/>
</dbReference>
<comment type="caution">
    <text evidence="4">The sequence shown here is derived from an EMBL/GenBank/DDBJ whole genome shotgun (WGS) entry which is preliminary data.</text>
</comment>
<dbReference type="InterPro" id="IPR001680">
    <property type="entry name" value="WD40_rpt"/>
</dbReference>
<dbReference type="InterPro" id="IPR015943">
    <property type="entry name" value="WD40/YVTN_repeat-like_dom_sf"/>
</dbReference>
<dbReference type="Proteomes" id="UP000023152">
    <property type="component" value="Unassembled WGS sequence"/>
</dbReference>
<dbReference type="PROSITE" id="PS00678">
    <property type="entry name" value="WD_REPEATS_1"/>
    <property type="match status" value="2"/>
</dbReference>
<accession>X6N838</accession>
<feature type="repeat" description="WD" evidence="3">
    <location>
        <begin position="308"/>
        <end position="340"/>
    </location>
</feature>